<accession>A0A1V1NXK6</accession>
<evidence type="ECO:0000313" key="1">
    <source>
        <dbReference type="EMBL" id="ETR67320.1"/>
    </source>
</evidence>
<gene>
    <name evidence="1" type="ORF">OMM_11731</name>
</gene>
<comment type="caution">
    <text evidence="1">The sequence shown here is derived from an EMBL/GenBank/DDBJ whole genome shotgun (WGS) entry which is preliminary data.</text>
</comment>
<protein>
    <submittedName>
        <fullName evidence="1">Uncharacterized protein</fullName>
    </submittedName>
</protein>
<sequence length="78" mass="8516">LAGLFKQASYHTQIIIAPLPADLNNNSVYDLQDLIISLQICTKSQLLSKPYVDAAINGNSKIALPESIFVLQKLSESD</sequence>
<organism evidence="1 2">
    <name type="scientific">Candidatus Magnetoglobus multicellularis str. Araruama</name>
    <dbReference type="NCBI Taxonomy" id="890399"/>
    <lineage>
        <taxon>Bacteria</taxon>
        <taxon>Pseudomonadati</taxon>
        <taxon>Thermodesulfobacteriota</taxon>
        <taxon>Desulfobacteria</taxon>
        <taxon>Desulfobacterales</taxon>
        <taxon>Desulfobacteraceae</taxon>
        <taxon>Candidatus Magnetoglobus</taxon>
    </lineage>
</organism>
<feature type="non-terminal residue" evidence="1">
    <location>
        <position position="1"/>
    </location>
</feature>
<dbReference type="EMBL" id="ATBP01001444">
    <property type="protein sequence ID" value="ETR67320.1"/>
    <property type="molecule type" value="Genomic_DNA"/>
</dbReference>
<dbReference type="Proteomes" id="UP000189670">
    <property type="component" value="Unassembled WGS sequence"/>
</dbReference>
<name>A0A1V1NXK6_9BACT</name>
<evidence type="ECO:0000313" key="2">
    <source>
        <dbReference type="Proteomes" id="UP000189670"/>
    </source>
</evidence>
<proteinExistence type="predicted"/>
<reference evidence="2" key="1">
    <citation type="submission" date="2012-11" db="EMBL/GenBank/DDBJ databases">
        <authorList>
            <person name="Lucero-Rivera Y.E."/>
            <person name="Tovar-Ramirez D."/>
        </authorList>
    </citation>
    <scope>NUCLEOTIDE SEQUENCE [LARGE SCALE GENOMIC DNA]</scope>
    <source>
        <strain evidence="2">Araruama</strain>
    </source>
</reference>
<dbReference type="AlphaFoldDB" id="A0A1V1NXK6"/>